<feature type="region of interest" description="Disordered" evidence="2">
    <location>
        <begin position="176"/>
        <end position="210"/>
    </location>
</feature>
<dbReference type="EMBL" id="AMGV01000002">
    <property type="protein sequence ID" value="KEF60961.1"/>
    <property type="molecule type" value="Genomic_DNA"/>
</dbReference>
<dbReference type="InterPro" id="IPR025066">
    <property type="entry name" value="CCDC174-like"/>
</dbReference>
<feature type="compositionally biased region" description="Basic and acidic residues" evidence="2">
    <location>
        <begin position="78"/>
        <end position="101"/>
    </location>
</feature>
<feature type="region of interest" description="Disordered" evidence="2">
    <location>
        <begin position="237"/>
        <end position="258"/>
    </location>
</feature>
<dbReference type="PANTHER" id="PTHR15885:SF1">
    <property type="entry name" value="COILED-COIL DOMAIN-CONTAINING PROTEIN 174"/>
    <property type="match status" value="1"/>
</dbReference>
<keyword evidence="4" id="KW-1185">Reference proteome</keyword>
<feature type="compositionally biased region" description="Acidic residues" evidence="2">
    <location>
        <begin position="149"/>
        <end position="163"/>
    </location>
</feature>
<proteinExistence type="predicted"/>
<accession>A0A072PM52</accession>
<dbReference type="GO" id="GO:0005634">
    <property type="term" value="C:nucleus"/>
    <property type="evidence" value="ECO:0007669"/>
    <property type="project" value="TreeGrafter"/>
</dbReference>
<feature type="region of interest" description="Disordered" evidence="2">
    <location>
        <begin position="1"/>
        <end position="101"/>
    </location>
</feature>
<keyword evidence="1" id="KW-0175">Coiled coil</keyword>
<protein>
    <submittedName>
        <fullName evidence="3">Uncharacterized protein</fullName>
    </submittedName>
</protein>
<dbReference type="GeneID" id="25277467"/>
<dbReference type="RefSeq" id="XP_013263551.1">
    <property type="nucleotide sequence ID" value="XM_013408097.1"/>
</dbReference>
<dbReference type="Pfam" id="PF13300">
    <property type="entry name" value="DUF4078"/>
    <property type="match status" value="1"/>
</dbReference>
<dbReference type="PANTHER" id="PTHR15885">
    <property type="entry name" value="COILED-COIL DOMAIN-CONTAINING PROTEIN 174"/>
    <property type="match status" value="1"/>
</dbReference>
<evidence type="ECO:0000313" key="4">
    <source>
        <dbReference type="Proteomes" id="UP000027920"/>
    </source>
</evidence>
<dbReference type="VEuPathDB" id="FungiDB:A1O9_02525"/>
<organism evidence="3 4">
    <name type="scientific">Exophiala aquamarina CBS 119918</name>
    <dbReference type="NCBI Taxonomy" id="1182545"/>
    <lineage>
        <taxon>Eukaryota</taxon>
        <taxon>Fungi</taxon>
        <taxon>Dikarya</taxon>
        <taxon>Ascomycota</taxon>
        <taxon>Pezizomycotina</taxon>
        <taxon>Eurotiomycetes</taxon>
        <taxon>Chaetothyriomycetidae</taxon>
        <taxon>Chaetothyriales</taxon>
        <taxon>Herpotrichiellaceae</taxon>
        <taxon>Exophiala</taxon>
    </lineage>
</organism>
<comment type="caution">
    <text evidence="3">The sequence shown here is derived from an EMBL/GenBank/DDBJ whole genome shotgun (WGS) entry which is preliminary data.</text>
</comment>
<dbReference type="AlphaFoldDB" id="A0A072PM52"/>
<feature type="compositionally biased region" description="Basic and acidic residues" evidence="2">
    <location>
        <begin position="182"/>
        <end position="202"/>
    </location>
</feature>
<evidence type="ECO:0000256" key="2">
    <source>
        <dbReference type="SAM" id="MobiDB-lite"/>
    </source>
</evidence>
<dbReference type="STRING" id="1182545.A0A072PM52"/>
<sequence>MTDSLYGIKQASKTKAKDISSSTSLAFSTSLASLISSTSSSKERPTSGRPRHSNSKTDIFKAHNKNVKKRAAADLEEGQQRHKTRDDIGSVDTAELHRSKRKMEDKVRVYNAMKRGEYIGKGDYDERSLVDFDRKWAEKDAKHGAAASDDSESEYNDATDEDETVEYLDEFGRLRKGTKAQAAREERRKATNTHLAEEEARSSARPTIPENIIMGDTIQYAAFNPDQVIADRMSEIAKKRDKSATPPPDSHYDAGAEVRTKGTGFYAFSQDAEERKREMKALEKERLETENMRKAREDKRSHRKKEIDDRRKLIEAQRAKAQTEKFLTELEIEGFST</sequence>
<name>A0A072PM52_9EURO</name>
<dbReference type="HOGENOM" id="CLU_054813_0_0_1"/>
<feature type="region of interest" description="Disordered" evidence="2">
    <location>
        <begin position="282"/>
        <end position="309"/>
    </location>
</feature>
<feature type="region of interest" description="Disordered" evidence="2">
    <location>
        <begin position="138"/>
        <end position="163"/>
    </location>
</feature>
<evidence type="ECO:0000313" key="3">
    <source>
        <dbReference type="EMBL" id="KEF60961.1"/>
    </source>
</evidence>
<dbReference type="OrthoDB" id="333551at2759"/>
<feature type="compositionally biased region" description="Low complexity" evidence="2">
    <location>
        <begin position="19"/>
        <end position="40"/>
    </location>
</feature>
<gene>
    <name evidence="3" type="ORF">A1O9_02525</name>
</gene>
<dbReference type="Proteomes" id="UP000027920">
    <property type="component" value="Unassembled WGS sequence"/>
</dbReference>
<reference evidence="3 4" key="1">
    <citation type="submission" date="2013-03" db="EMBL/GenBank/DDBJ databases">
        <title>The Genome Sequence of Exophiala aquamarina CBS 119918.</title>
        <authorList>
            <consortium name="The Broad Institute Genomics Platform"/>
            <person name="Cuomo C."/>
            <person name="de Hoog S."/>
            <person name="Gorbushina A."/>
            <person name="Walker B."/>
            <person name="Young S.K."/>
            <person name="Zeng Q."/>
            <person name="Gargeya S."/>
            <person name="Fitzgerald M."/>
            <person name="Haas B."/>
            <person name="Abouelleil A."/>
            <person name="Allen A.W."/>
            <person name="Alvarado L."/>
            <person name="Arachchi H.M."/>
            <person name="Berlin A.M."/>
            <person name="Chapman S.B."/>
            <person name="Gainer-Dewar J."/>
            <person name="Goldberg J."/>
            <person name="Griggs A."/>
            <person name="Gujja S."/>
            <person name="Hansen M."/>
            <person name="Howarth C."/>
            <person name="Imamovic A."/>
            <person name="Ireland A."/>
            <person name="Larimer J."/>
            <person name="McCowan C."/>
            <person name="Murphy C."/>
            <person name="Pearson M."/>
            <person name="Poon T.W."/>
            <person name="Priest M."/>
            <person name="Roberts A."/>
            <person name="Saif S."/>
            <person name="Shea T."/>
            <person name="Sisk P."/>
            <person name="Sykes S."/>
            <person name="Wortman J."/>
            <person name="Nusbaum C."/>
            <person name="Birren B."/>
        </authorList>
    </citation>
    <scope>NUCLEOTIDE SEQUENCE [LARGE SCALE GENOMIC DNA]</scope>
    <source>
        <strain evidence="3 4">CBS 119918</strain>
    </source>
</reference>
<evidence type="ECO:0000256" key="1">
    <source>
        <dbReference type="ARBA" id="ARBA00023054"/>
    </source>
</evidence>